<dbReference type="SUPFAM" id="SSF52833">
    <property type="entry name" value="Thioredoxin-like"/>
    <property type="match status" value="1"/>
</dbReference>
<dbReference type="Proteomes" id="UP001431235">
    <property type="component" value="Unassembled WGS sequence"/>
</dbReference>
<feature type="domain" description="Thioredoxin" evidence="5">
    <location>
        <begin position="45"/>
        <end position="187"/>
    </location>
</feature>
<name>A0ABT0SHN8_9GAMM</name>
<dbReference type="RefSeq" id="WP_250063561.1">
    <property type="nucleotide sequence ID" value="NZ_JAIKTS010000002.1"/>
</dbReference>
<evidence type="ECO:0000256" key="1">
    <source>
        <dbReference type="ARBA" id="ARBA00004196"/>
    </source>
</evidence>
<evidence type="ECO:0000313" key="6">
    <source>
        <dbReference type="EMBL" id="MCL7714515.1"/>
    </source>
</evidence>
<comment type="caution">
    <text evidence="6">The sequence shown here is derived from an EMBL/GenBank/DDBJ whole genome shotgun (WGS) entry which is preliminary data.</text>
</comment>
<dbReference type="PROSITE" id="PS51352">
    <property type="entry name" value="THIOREDOXIN_2"/>
    <property type="match status" value="1"/>
</dbReference>
<dbReference type="EMBL" id="JAIKTS010000002">
    <property type="protein sequence ID" value="MCL7714515.1"/>
    <property type="molecule type" value="Genomic_DNA"/>
</dbReference>
<dbReference type="InterPro" id="IPR013740">
    <property type="entry name" value="Redoxin"/>
</dbReference>
<dbReference type="Gene3D" id="3.40.30.10">
    <property type="entry name" value="Glutaredoxin"/>
    <property type="match status" value="1"/>
</dbReference>
<evidence type="ECO:0000313" key="7">
    <source>
        <dbReference type="Proteomes" id="UP001431235"/>
    </source>
</evidence>
<keyword evidence="3" id="KW-0676">Redox-active center</keyword>
<evidence type="ECO:0000256" key="4">
    <source>
        <dbReference type="SAM" id="SignalP"/>
    </source>
</evidence>
<keyword evidence="7" id="KW-1185">Reference proteome</keyword>
<feature type="chain" id="PRO_5045169706" evidence="4">
    <location>
        <begin position="33"/>
        <end position="194"/>
    </location>
</feature>
<dbReference type="InterPro" id="IPR017937">
    <property type="entry name" value="Thioredoxin_CS"/>
</dbReference>
<dbReference type="PANTHER" id="PTHR42852">
    <property type="entry name" value="THIOL:DISULFIDE INTERCHANGE PROTEIN DSBE"/>
    <property type="match status" value="1"/>
</dbReference>
<dbReference type="PANTHER" id="PTHR42852:SF13">
    <property type="entry name" value="PROTEIN DIPZ"/>
    <property type="match status" value="1"/>
</dbReference>
<dbReference type="Pfam" id="PF08534">
    <property type="entry name" value="Redoxin"/>
    <property type="match status" value="1"/>
</dbReference>
<dbReference type="CDD" id="cd02966">
    <property type="entry name" value="TlpA_like_family"/>
    <property type="match status" value="1"/>
</dbReference>
<feature type="signal peptide" evidence="4">
    <location>
        <begin position="1"/>
        <end position="32"/>
    </location>
</feature>
<dbReference type="InterPro" id="IPR013766">
    <property type="entry name" value="Thioredoxin_domain"/>
</dbReference>
<dbReference type="PROSITE" id="PS00194">
    <property type="entry name" value="THIOREDOXIN_1"/>
    <property type="match status" value="1"/>
</dbReference>
<keyword evidence="4" id="KW-0732">Signal</keyword>
<protein>
    <submittedName>
        <fullName evidence="6">TlpA family protein disulfide reductase</fullName>
    </submittedName>
</protein>
<dbReference type="InterPro" id="IPR036249">
    <property type="entry name" value="Thioredoxin-like_sf"/>
</dbReference>
<organism evidence="6 7">
    <name type="scientific">Stenotrophomonas mori</name>
    <dbReference type="NCBI Taxonomy" id="2871096"/>
    <lineage>
        <taxon>Bacteria</taxon>
        <taxon>Pseudomonadati</taxon>
        <taxon>Pseudomonadota</taxon>
        <taxon>Gammaproteobacteria</taxon>
        <taxon>Lysobacterales</taxon>
        <taxon>Lysobacteraceae</taxon>
        <taxon>Stenotrophomonas</taxon>
    </lineage>
</organism>
<reference evidence="6 7" key="1">
    <citation type="submission" date="2021-08" db="EMBL/GenBank/DDBJ databases">
        <title>Novel members of of the genus Stenotrophomonas from differernt environment.</title>
        <authorList>
            <person name="Deng Y."/>
        </authorList>
    </citation>
    <scope>NUCLEOTIDE SEQUENCE [LARGE SCALE GENOMIC DNA]</scope>
    <source>
        <strain evidence="6 7">CPCC 101365</strain>
    </source>
</reference>
<gene>
    <name evidence="6" type="ORF">K5L01_07665</name>
</gene>
<dbReference type="InterPro" id="IPR050553">
    <property type="entry name" value="Thioredoxin_ResA/DsbE_sf"/>
</dbReference>
<proteinExistence type="predicted"/>
<sequence>MRRASWWVAGLAAAAGLAAGAWLSRPPAPAHAAMTDTDSAVAPALAPGAPMPHFALPDLDGTLVQFPGQFAGRPLLINVWASWCAPCVEEMPELARFAALQDDTGPQVVGLALDSADAVRGFLQRVPVGYPIVLDTPGPRDASVALGNTRGLLPYSLLVDAQGRVRKQKLGPFKAGEIEHWAAPADPRPAPATP</sequence>
<evidence type="ECO:0000259" key="5">
    <source>
        <dbReference type="PROSITE" id="PS51352"/>
    </source>
</evidence>
<evidence type="ECO:0000256" key="2">
    <source>
        <dbReference type="ARBA" id="ARBA00022748"/>
    </source>
</evidence>
<accession>A0ABT0SHN8</accession>
<evidence type="ECO:0000256" key="3">
    <source>
        <dbReference type="ARBA" id="ARBA00023284"/>
    </source>
</evidence>
<comment type="subcellular location">
    <subcellularLocation>
        <location evidence="1">Cell envelope</location>
    </subcellularLocation>
</comment>
<keyword evidence="2" id="KW-0201">Cytochrome c-type biogenesis</keyword>